<dbReference type="SUPFAM" id="SSF51445">
    <property type="entry name" value="(Trans)glycosidases"/>
    <property type="match status" value="1"/>
</dbReference>
<dbReference type="Gene3D" id="2.60.40.1180">
    <property type="entry name" value="Golgi alpha-mannosidase II"/>
    <property type="match status" value="2"/>
</dbReference>
<feature type="domain" description="DUF5110" evidence="6">
    <location>
        <begin position="687"/>
        <end position="759"/>
    </location>
</feature>
<dbReference type="CDD" id="cd14752">
    <property type="entry name" value="GH31_N"/>
    <property type="match status" value="1"/>
</dbReference>
<keyword evidence="9" id="KW-1185">Reference proteome</keyword>
<evidence type="ECO:0000256" key="3">
    <source>
        <dbReference type="SAM" id="SignalP"/>
    </source>
</evidence>
<dbReference type="Gene3D" id="3.20.20.80">
    <property type="entry name" value="Glycosidases"/>
    <property type="match status" value="1"/>
</dbReference>
<proteinExistence type="inferred from homology"/>
<dbReference type="InterPro" id="IPR025887">
    <property type="entry name" value="Glyco_hydro_31_N_dom"/>
</dbReference>
<dbReference type="Pfam" id="PF17137">
    <property type="entry name" value="DUF5110"/>
    <property type="match status" value="1"/>
</dbReference>
<dbReference type="InterPro" id="IPR013780">
    <property type="entry name" value="Glyco_hydro_b"/>
</dbReference>
<dbReference type="InterPro" id="IPR048395">
    <property type="entry name" value="Glyco_hydro_31_C"/>
</dbReference>
<evidence type="ECO:0000259" key="7">
    <source>
        <dbReference type="Pfam" id="PF21365"/>
    </source>
</evidence>
<reference evidence="9" key="1">
    <citation type="journal article" date="2019" name="Int. J. Syst. Evol. Microbiol.">
        <title>The Global Catalogue of Microorganisms (GCM) 10K type strain sequencing project: providing services to taxonomists for standard genome sequencing and annotation.</title>
        <authorList>
            <consortium name="The Broad Institute Genomics Platform"/>
            <consortium name="The Broad Institute Genome Sequencing Center for Infectious Disease"/>
            <person name="Wu L."/>
            <person name="Ma J."/>
        </authorList>
    </citation>
    <scope>NUCLEOTIDE SEQUENCE [LARGE SCALE GENOMIC DNA]</scope>
    <source>
        <strain evidence="9">CGMCC 4.5798</strain>
    </source>
</reference>
<organism evidence="8 9">
    <name type="scientific">Massilia aerilata</name>
    <dbReference type="NCBI Taxonomy" id="453817"/>
    <lineage>
        <taxon>Bacteria</taxon>
        <taxon>Pseudomonadati</taxon>
        <taxon>Pseudomonadota</taxon>
        <taxon>Betaproteobacteria</taxon>
        <taxon>Burkholderiales</taxon>
        <taxon>Oxalobacteraceae</taxon>
        <taxon>Telluria group</taxon>
        <taxon>Massilia</taxon>
    </lineage>
</organism>
<feature type="chain" id="PRO_5045928232" evidence="3">
    <location>
        <begin position="26"/>
        <end position="803"/>
    </location>
</feature>
<evidence type="ECO:0000256" key="2">
    <source>
        <dbReference type="RuleBase" id="RU361185"/>
    </source>
</evidence>
<evidence type="ECO:0000313" key="8">
    <source>
        <dbReference type="EMBL" id="MFC5546975.1"/>
    </source>
</evidence>
<feature type="signal peptide" evidence="3">
    <location>
        <begin position="1"/>
        <end position="25"/>
    </location>
</feature>
<sequence length="803" mass="88911">MKHTRLKAALAAAFATLAASPLAHAQNADRHFIGVRNAGNGIEIATSDGRYLIKPYAPNIVETSFIPSADEGKPQAPSHAVVLQAGQVAAKVQEDASRIVLSTEGITVTVEKSPFRIGYSYKGMPLVAEKRGYTHADKLEEIEFAVEGNEALYGAGSRAVGMNRRGYRFPLYNKASYGFGAHAEQMGYGIPMALSSKRYAIHFDNPQAGYLDLDSRKDGTLRFEAIGGPKTYQVVAGDDWAQIMDGYTRLTGRQPLPPRWAFGNFASRFGYHTELETRAVVDKFIADGIPLDAVVLDLYWFGKTVKGTMGNLAWDRDSFPHAEQMMADFRQKGVQTVVITEPFILTTSSRWNEAARKQVLATGPDGKPFTYDFYFGNTGLVDVFKPEARDWFWNIYKDLKAGGVAGWWGDLGEPEMHPSAARHVLGTADQVHNIYGHEWARMIHDGYARDYPAERPFILMRSGYSGSQRFGMIPWSGDVSRGWGGLQSQMEISLQMGMQGQAWMHSDLGGFAGPVLDDELYVRWLQYGVFQPVFRPHAQEDVAPEPVFREPKTKALAREAVRLRYAMLPYNYTIAFENSRSGMPMMRPMLFEEQDEEGAAGISSTYLWGPSFLVAPVVEPGATRKEIHFPTKGSVWFDFYDDQPHRGGITEIVTPVAGHIPTYVRAGAFVPMAKVVQSTRDYDSRALDLHYWHDDGVAASSGQLYDDDGMTPNAFEAGKYELVRFSSRFEAGKLQIGLAPEAGAAYAASSHSFALKVHNVARKPRAVQAGGKALAYRWHAGKRLLEVDLPALRQSAMTVSVSL</sequence>
<dbReference type="InterPro" id="IPR033403">
    <property type="entry name" value="DUF5110"/>
</dbReference>
<dbReference type="InterPro" id="IPR000322">
    <property type="entry name" value="Glyco_hydro_31_TIM"/>
</dbReference>
<protein>
    <submittedName>
        <fullName evidence="8">TIM-barrel domain-containing protein</fullName>
    </submittedName>
</protein>
<accession>A0ABW0RU31</accession>
<dbReference type="Pfam" id="PF01055">
    <property type="entry name" value="Glyco_hydro_31_2nd"/>
    <property type="match status" value="1"/>
</dbReference>
<dbReference type="Gene3D" id="2.60.40.1760">
    <property type="entry name" value="glycosyl hydrolase (family 31)"/>
    <property type="match status" value="1"/>
</dbReference>
<evidence type="ECO:0000259" key="4">
    <source>
        <dbReference type="Pfam" id="PF01055"/>
    </source>
</evidence>
<evidence type="ECO:0000313" key="9">
    <source>
        <dbReference type="Proteomes" id="UP001596086"/>
    </source>
</evidence>
<dbReference type="RefSeq" id="WP_379765390.1">
    <property type="nucleotide sequence ID" value="NZ_JBHSMZ010000001.1"/>
</dbReference>
<keyword evidence="2" id="KW-0326">Glycosidase</keyword>
<dbReference type="InterPro" id="IPR051816">
    <property type="entry name" value="Glycosyl_Hydrolase_31"/>
</dbReference>
<name>A0ABW0RU31_9BURK</name>
<gene>
    <name evidence="8" type="ORF">ACFPO9_00420</name>
</gene>
<feature type="domain" description="Glycoside hydrolase family 31 N-terminal" evidence="5">
    <location>
        <begin position="53"/>
        <end position="212"/>
    </location>
</feature>
<dbReference type="Proteomes" id="UP001596086">
    <property type="component" value="Unassembled WGS sequence"/>
</dbReference>
<comment type="caution">
    <text evidence="8">The sequence shown here is derived from an EMBL/GenBank/DDBJ whole genome shotgun (WGS) entry which is preliminary data.</text>
</comment>
<keyword evidence="2" id="KW-0378">Hydrolase</keyword>
<comment type="similarity">
    <text evidence="1 2">Belongs to the glycosyl hydrolase 31 family.</text>
</comment>
<evidence type="ECO:0000259" key="6">
    <source>
        <dbReference type="Pfam" id="PF17137"/>
    </source>
</evidence>
<dbReference type="SUPFAM" id="SSF74650">
    <property type="entry name" value="Galactose mutarotase-like"/>
    <property type="match status" value="1"/>
</dbReference>
<keyword evidence="3" id="KW-0732">Signal</keyword>
<dbReference type="Pfam" id="PF13802">
    <property type="entry name" value="Gal_mutarotas_2"/>
    <property type="match status" value="1"/>
</dbReference>
<dbReference type="SUPFAM" id="SSF51011">
    <property type="entry name" value="Glycosyl hydrolase domain"/>
    <property type="match status" value="1"/>
</dbReference>
<feature type="domain" description="Glycosyl hydrolase family 31 C-terminal" evidence="7">
    <location>
        <begin position="582"/>
        <end position="668"/>
    </location>
</feature>
<dbReference type="PANTHER" id="PTHR43863:SF2">
    <property type="entry name" value="MALTASE-GLUCOAMYLASE"/>
    <property type="match status" value="1"/>
</dbReference>
<evidence type="ECO:0000256" key="1">
    <source>
        <dbReference type="ARBA" id="ARBA00007806"/>
    </source>
</evidence>
<feature type="domain" description="Glycoside hydrolase family 31 TIM barrel" evidence="4">
    <location>
        <begin position="255"/>
        <end position="573"/>
    </location>
</feature>
<dbReference type="InterPro" id="IPR011013">
    <property type="entry name" value="Gal_mutarotase_sf_dom"/>
</dbReference>
<dbReference type="InterPro" id="IPR017853">
    <property type="entry name" value="GH"/>
</dbReference>
<evidence type="ECO:0000259" key="5">
    <source>
        <dbReference type="Pfam" id="PF13802"/>
    </source>
</evidence>
<dbReference type="EMBL" id="JBHSMZ010000001">
    <property type="protein sequence ID" value="MFC5546975.1"/>
    <property type="molecule type" value="Genomic_DNA"/>
</dbReference>
<dbReference type="CDD" id="cd06598">
    <property type="entry name" value="GH31_transferase_CtsZ"/>
    <property type="match status" value="1"/>
</dbReference>
<dbReference type="PANTHER" id="PTHR43863">
    <property type="entry name" value="HYDROLASE, PUTATIVE (AFU_ORTHOLOGUE AFUA_1G03140)-RELATED"/>
    <property type="match status" value="1"/>
</dbReference>
<dbReference type="Pfam" id="PF21365">
    <property type="entry name" value="Glyco_hydro_31_3rd"/>
    <property type="match status" value="1"/>
</dbReference>